<evidence type="ECO:0000256" key="1">
    <source>
        <dbReference type="SAM" id="SignalP"/>
    </source>
</evidence>
<dbReference type="GO" id="GO:0016787">
    <property type="term" value="F:hydrolase activity"/>
    <property type="evidence" value="ECO:0007669"/>
    <property type="project" value="UniProtKB-KW"/>
</dbReference>
<evidence type="ECO:0000313" key="3">
    <source>
        <dbReference type="EMBL" id="KFX19579.1"/>
    </source>
</evidence>
<organism evidence="2 5">
    <name type="scientific">Pectobacterium betavasculorum</name>
    <dbReference type="NCBI Taxonomy" id="55207"/>
    <lineage>
        <taxon>Bacteria</taxon>
        <taxon>Pseudomonadati</taxon>
        <taxon>Pseudomonadota</taxon>
        <taxon>Gammaproteobacteria</taxon>
        <taxon>Enterobacterales</taxon>
        <taxon>Pectobacteriaceae</taxon>
        <taxon>Pectobacterium</taxon>
    </lineage>
</organism>
<dbReference type="SUPFAM" id="SSF53474">
    <property type="entry name" value="alpha/beta-Hydrolases"/>
    <property type="match status" value="1"/>
</dbReference>
<sequence length="395" mass="44019">MNLNTLRSSVWLLVALLASPSLMANDMNPHSQIAADQAVTDEGLPSFYPQLKQQMTYSDSWLSGNFTDFSQWQSQSRETLRSLLLTPDSTKDFAPQAIEKQDRGNYTAEKVAFNLTDESRVDALLLTPKSAGPHPAIILLHDHGAKFDIGKEKMIKPWGNDEQLASAQAWADKFFTGRFVGDELAKRGYVVLAVDALGWGSRGPIKYEQQQALASNFFNLGRSLAGLMAYEDMRATDFLASLEQVDKQRIGVVGFSMGAYRAWQLAALSDKVAATAAVSWIGTYDGLMTPGNNVLRGQSAFYMLHPGLSTRFDFPDVASVAAPKPMLLFNGGKDKLFPTQSVEEAYAKMHKVWQSQQADSKLQTKIWPDLGHVFYQEQQEDVFRFLDQWLKPASR</sequence>
<dbReference type="STRING" id="55207.KP22_11345"/>
<dbReference type="PANTHER" id="PTHR22946">
    <property type="entry name" value="DIENELACTONE HYDROLASE DOMAIN-CONTAINING PROTEIN-RELATED"/>
    <property type="match status" value="1"/>
</dbReference>
<keyword evidence="2" id="KW-0378">Hydrolase</keyword>
<dbReference type="Proteomes" id="UP000032869">
    <property type="component" value="Unassembled WGS sequence"/>
</dbReference>
<dbReference type="AlphaFoldDB" id="A0A093RR53"/>
<dbReference type="RefSeq" id="WP_039306028.1">
    <property type="nucleotide sequence ID" value="NZ_JAODTE010000004.1"/>
</dbReference>
<dbReference type="OrthoDB" id="9805123at2"/>
<dbReference type="PANTHER" id="PTHR22946:SF8">
    <property type="entry name" value="ACETYL XYLAN ESTERASE DOMAIN-CONTAINING PROTEIN"/>
    <property type="match status" value="1"/>
</dbReference>
<protein>
    <submittedName>
        <fullName evidence="2">Hydrolase</fullName>
    </submittedName>
</protein>
<comment type="caution">
    <text evidence="2">The sequence shown here is derived from an EMBL/GenBank/DDBJ whole genome shotgun (WGS) entry which is preliminary data.</text>
</comment>
<keyword evidence="4" id="KW-1185">Reference proteome</keyword>
<dbReference type="ESTHER" id="9gamm-a0a093rr53">
    <property type="family name" value="Abhydrolase_7"/>
</dbReference>
<dbReference type="Gene3D" id="3.40.50.1820">
    <property type="entry name" value="alpha/beta hydrolase"/>
    <property type="match status" value="1"/>
</dbReference>
<evidence type="ECO:0000313" key="2">
    <source>
        <dbReference type="EMBL" id="KFX05295.1"/>
    </source>
</evidence>
<feature type="signal peptide" evidence="1">
    <location>
        <begin position="1"/>
        <end position="24"/>
    </location>
</feature>
<dbReference type="EMBL" id="JQHL01000006">
    <property type="protein sequence ID" value="KFX19579.1"/>
    <property type="molecule type" value="Genomic_DNA"/>
</dbReference>
<name>A0A093RR53_9GAMM</name>
<dbReference type="Pfam" id="PF12715">
    <property type="entry name" value="Abhydrolase_7"/>
    <property type="match status" value="1"/>
</dbReference>
<dbReference type="EMBL" id="JQHM01000003">
    <property type="protein sequence ID" value="KFX05295.1"/>
    <property type="molecule type" value="Genomic_DNA"/>
</dbReference>
<feature type="chain" id="PRO_5001887166" evidence="1">
    <location>
        <begin position="25"/>
        <end position="395"/>
    </location>
</feature>
<evidence type="ECO:0000313" key="4">
    <source>
        <dbReference type="Proteomes" id="UP000032869"/>
    </source>
</evidence>
<accession>A0A093RR53</accession>
<proteinExistence type="predicted"/>
<dbReference type="InterPro" id="IPR050261">
    <property type="entry name" value="FrsA_esterase"/>
</dbReference>
<dbReference type="InterPro" id="IPR025890">
    <property type="entry name" value="Abhydrolase_bac"/>
</dbReference>
<reference evidence="4 5" key="1">
    <citation type="submission" date="2014-08" db="EMBL/GenBank/DDBJ databases">
        <title>Genome sequences of NCPPB Pectobacterium isolates.</title>
        <authorList>
            <person name="Glover R.H."/>
            <person name="Sapp M."/>
            <person name="Elphinstone J."/>
        </authorList>
    </citation>
    <scope>NUCLEOTIDE SEQUENCE [LARGE SCALE GENOMIC DNA]</scope>
    <source>
        <strain evidence="3 4">NCPPB 2793</strain>
        <strain evidence="2 5">NCPPB 2795</strain>
    </source>
</reference>
<evidence type="ECO:0000313" key="5">
    <source>
        <dbReference type="Proteomes" id="UP000032874"/>
    </source>
</evidence>
<dbReference type="eggNOG" id="COG0412">
    <property type="taxonomic scope" value="Bacteria"/>
</dbReference>
<gene>
    <name evidence="3" type="ORF">JV35_14270</name>
    <name evidence="2" type="ORF">KP22_11345</name>
</gene>
<dbReference type="InterPro" id="IPR029058">
    <property type="entry name" value="AB_hydrolase_fold"/>
</dbReference>
<keyword evidence="1" id="KW-0732">Signal</keyword>
<dbReference type="Proteomes" id="UP000032874">
    <property type="component" value="Unassembled WGS sequence"/>
</dbReference>